<evidence type="ECO:0000313" key="4">
    <source>
        <dbReference type="EMBL" id="KAL2783292.1"/>
    </source>
</evidence>
<dbReference type="InterPro" id="IPR052282">
    <property type="entry name" value="Starch-active_LPMO"/>
</dbReference>
<accession>A0ABR4FJ66</accession>
<keyword evidence="3" id="KW-0732">Signal</keyword>
<reference evidence="4 5" key="1">
    <citation type="submission" date="2024-07" db="EMBL/GenBank/DDBJ databases">
        <title>Section-level genome sequencing and comparative genomics of Aspergillus sections Usti and Cavernicolus.</title>
        <authorList>
            <consortium name="Lawrence Berkeley National Laboratory"/>
            <person name="Nybo J.L."/>
            <person name="Vesth T.C."/>
            <person name="Theobald S."/>
            <person name="Frisvad J.C."/>
            <person name="Larsen T.O."/>
            <person name="Kjaerboelling I."/>
            <person name="Rothschild-Mancinelli K."/>
            <person name="Lyhne E.K."/>
            <person name="Kogle M.E."/>
            <person name="Barry K."/>
            <person name="Clum A."/>
            <person name="Na H."/>
            <person name="Ledsgaard L."/>
            <person name="Lin J."/>
            <person name="Lipzen A."/>
            <person name="Kuo A."/>
            <person name="Riley R."/>
            <person name="Mondo S."/>
            <person name="Labutti K."/>
            <person name="Haridas S."/>
            <person name="Pangalinan J."/>
            <person name="Salamov A.A."/>
            <person name="Simmons B.A."/>
            <person name="Magnuson J.K."/>
            <person name="Chen J."/>
            <person name="Drula E."/>
            <person name="Henrissat B."/>
            <person name="Wiebenga A."/>
            <person name="Lubbers R.J."/>
            <person name="Gomes A.C."/>
            <person name="Makela M.R."/>
            <person name="Stajich J."/>
            <person name="Grigoriev I.V."/>
            <person name="Mortensen U.H."/>
            <person name="De Vries R.P."/>
            <person name="Baker S.E."/>
            <person name="Andersen M.R."/>
        </authorList>
    </citation>
    <scope>NUCLEOTIDE SEQUENCE [LARGE SCALE GENOMIC DNA]</scope>
    <source>
        <strain evidence="4 5">CBS 209.92</strain>
    </source>
</reference>
<comment type="cofactor">
    <cofactor evidence="1">
        <name>Cu(2+)</name>
        <dbReference type="ChEBI" id="CHEBI:29036"/>
    </cofactor>
</comment>
<evidence type="ECO:0000256" key="1">
    <source>
        <dbReference type="ARBA" id="ARBA00001973"/>
    </source>
</evidence>
<evidence type="ECO:0000313" key="5">
    <source>
        <dbReference type="Proteomes" id="UP001610563"/>
    </source>
</evidence>
<proteinExistence type="predicted"/>
<gene>
    <name evidence="4" type="ORF">BJX66DRAFT_345051</name>
</gene>
<sequence length="110" mass="11517">MLSTFLVQTALLVLISGAHGHAVVAEPPPRKTGPAHEAACGAAVVDVLENDIAGPIENAMAKADADYNCNAYLCRGYQFDDNADNVLAVTAGEVLYFHVDLIAGHHPGYA</sequence>
<feature type="chain" id="PRO_5046893981" evidence="3">
    <location>
        <begin position="21"/>
        <end position="110"/>
    </location>
</feature>
<comment type="caution">
    <text evidence="4">The sequence shown here is derived from an EMBL/GenBank/DDBJ whole genome shotgun (WGS) entry which is preliminary data.</text>
</comment>
<keyword evidence="2" id="KW-0186">Copper</keyword>
<feature type="signal peptide" evidence="3">
    <location>
        <begin position="1"/>
        <end position="20"/>
    </location>
</feature>
<evidence type="ECO:0000256" key="2">
    <source>
        <dbReference type="ARBA" id="ARBA00023008"/>
    </source>
</evidence>
<protein>
    <submittedName>
        <fullName evidence="4">Uncharacterized protein</fullName>
    </submittedName>
</protein>
<evidence type="ECO:0000256" key="3">
    <source>
        <dbReference type="SAM" id="SignalP"/>
    </source>
</evidence>
<name>A0ABR4FJ66_9EURO</name>
<feature type="non-terminal residue" evidence="4">
    <location>
        <position position="110"/>
    </location>
</feature>
<dbReference type="PANTHER" id="PTHR36575:SF2">
    <property type="entry name" value="CHITIN-BINDING TYPE-4 DOMAIN-CONTAINING PROTEIN-RELATED"/>
    <property type="match status" value="1"/>
</dbReference>
<keyword evidence="5" id="KW-1185">Reference proteome</keyword>
<dbReference type="EMBL" id="JBFTWV010000248">
    <property type="protein sequence ID" value="KAL2783292.1"/>
    <property type="molecule type" value="Genomic_DNA"/>
</dbReference>
<organism evidence="4 5">
    <name type="scientific">Aspergillus keveii</name>
    <dbReference type="NCBI Taxonomy" id="714993"/>
    <lineage>
        <taxon>Eukaryota</taxon>
        <taxon>Fungi</taxon>
        <taxon>Dikarya</taxon>
        <taxon>Ascomycota</taxon>
        <taxon>Pezizomycotina</taxon>
        <taxon>Eurotiomycetes</taxon>
        <taxon>Eurotiomycetidae</taxon>
        <taxon>Eurotiales</taxon>
        <taxon>Aspergillaceae</taxon>
        <taxon>Aspergillus</taxon>
        <taxon>Aspergillus subgen. Nidulantes</taxon>
    </lineage>
</organism>
<dbReference type="Proteomes" id="UP001610563">
    <property type="component" value="Unassembled WGS sequence"/>
</dbReference>
<dbReference type="PANTHER" id="PTHR36575">
    <property type="entry name" value="BINDING PROTEIN, PUTATIVE (AFU_ORTHOLOGUE AFUA_1G14430)-RELATED"/>
    <property type="match status" value="1"/>
</dbReference>